<dbReference type="Proteomes" id="UP000489600">
    <property type="component" value="Unassembled WGS sequence"/>
</dbReference>
<dbReference type="OrthoDB" id="1921166at2759"/>
<dbReference type="InterPro" id="IPR012866">
    <property type="entry name" value="DUF1644"/>
</dbReference>
<accession>A0A565C3X1</accession>
<protein>
    <submittedName>
        <fullName evidence="1">Uncharacterized protein</fullName>
    </submittedName>
</protein>
<evidence type="ECO:0000313" key="1">
    <source>
        <dbReference type="EMBL" id="VVB08343.1"/>
    </source>
</evidence>
<reference evidence="1" key="1">
    <citation type="submission" date="2019-07" db="EMBL/GenBank/DDBJ databases">
        <authorList>
            <person name="Dittberner H."/>
        </authorList>
    </citation>
    <scope>NUCLEOTIDE SEQUENCE [LARGE SCALE GENOMIC DNA]</scope>
</reference>
<keyword evidence="2" id="KW-1185">Reference proteome</keyword>
<dbReference type="PANTHER" id="PTHR31197">
    <property type="entry name" value="OS01G0612600 PROTEIN"/>
    <property type="match status" value="1"/>
</dbReference>
<proteinExistence type="predicted"/>
<dbReference type="AlphaFoldDB" id="A0A565C3X1"/>
<name>A0A565C3X1_9BRAS</name>
<dbReference type="PANTHER" id="PTHR31197:SF21">
    <property type="entry name" value="C2H2-TYPE DOMAIN-CONTAINING PROTEIN"/>
    <property type="match status" value="1"/>
</dbReference>
<dbReference type="EMBL" id="CABITT030000006">
    <property type="protein sequence ID" value="VVB08343.1"/>
    <property type="molecule type" value="Genomic_DNA"/>
</dbReference>
<organism evidence="1 2">
    <name type="scientific">Arabis nemorensis</name>
    <dbReference type="NCBI Taxonomy" id="586526"/>
    <lineage>
        <taxon>Eukaryota</taxon>
        <taxon>Viridiplantae</taxon>
        <taxon>Streptophyta</taxon>
        <taxon>Embryophyta</taxon>
        <taxon>Tracheophyta</taxon>
        <taxon>Spermatophyta</taxon>
        <taxon>Magnoliopsida</taxon>
        <taxon>eudicotyledons</taxon>
        <taxon>Gunneridae</taxon>
        <taxon>Pentapetalae</taxon>
        <taxon>rosids</taxon>
        <taxon>malvids</taxon>
        <taxon>Brassicales</taxon>
        <taxon>Brassicaceae</taxon>
        <taxon>Arabideae</taxon>
        <taxon>Arabis</taxon>
    </lineage>
</organism>
<gene>
    <name evidence="1" type="ORF">ANE_LOCUS18787</name>
</gene>
<dbReference type="InterPro" id="IPR013083">
    <property type="entry name" value="Znf_RING/FYVE/PHD"/>
</dbReference>
<comment type="caution">
    <text evidence="1">The sequence shown here is derived from an EMBL/GenBank/DDBJ whole genome shotgun (WGS) entry which is preliminary data.</text>
</comment>
<dbReference type="Gene3D" id="3.30.40.10">
    <property type="entry name" value="Zinc/RING finger domain, C3HC4 (zinc finger)"/>
    <property type="match status" value="1"/>
</dbReference>
<sequence>MINDVKLLGSVSANALWLHQLSQNHMGRSKTNPVDHRFGTFPVDPNKFKKVINREKEEKRHGKALKRKPWKGVTCPVCLEIPHNSVILLCSSYHKGCRPFMCATGNRFSNCLEQYKKAYAKEEKSGKPPELLCPLCRGQVKGWTVVEDARKYLNSKKRACMIDDCFFSGSYRKLKKHVKVVHPRANPRAIDPVLEAKWKKLEVERERSDVISTVLSSTPGGVVFGDYVIEPYNSAYDDHSDDDLDSDESNDSLDGGRFFELGSLGAYGMSRLQQRSAAAAISSRGVRSMIMRNRWARSRGVNRRRETRD</sequence>
<dbReference type="Pfam" id="PF07800">
    <property type="entry name" value="DUF1644"/>
    <property type="match status" value="1"/>
</dbReference>
<evidence type="ECO:0000313" key="2">
    <source>
        <dbReference type="Proteomes" id="UP000489600"/>
    </source>
</evidence>